<evidence type="ECO:0000256" key="3">
    <source>
        <dbReference type="ARBA" id="ARBA00022553"/>
    </source>
</evidence>
<keyword evidence="7" id="KW-0812">Transmembrane</keyword>
<evidence type="ECO:0000256" key="6">
    <source>
        <dbReference type="PROSITE-ProRule" id="PRU00169"/>
    </source>
</evidence>
<feature type="domain" description="HTH araC/xylS-type" evidence="8">
    <location>
        <begin position="1351"/>
        <end position="1450"/>
    </location>
</feature>
<dbReference type="InterPro" id="IPR009057">
    <property type="entry name" value="Homeodomain-like_sf"/>
</dbReference>
<dbReference type="InterPro" id="IPR011123">
    <property type="entry name" value="Y_Y_Y"/>
</dbReference>
<dbReference type="PROSITE" id="PS51257">
    <property type="entry name" value="PROKAR_LIPOPROTEIN"/>
    <property type="match status" value="1"/>
</dbReference>
<dbReference type="CDD" id="cd00082">
    <property type="entry name" value="HisKA"/>
    <property type="match status" value="1"/>
</dbReference>
<dbReference type="SUPFAM" id="SSF52172">
    <property type="entry name" value="CheY-like"/>
    <property type="match status" value="1"/>
</dbReference>
<dbReference type="GO" id="GO:0003700">
    <property type="term" value="F:DNA-binding transcription factor activity"/>
    <property type="evidence" value="ECO:0007669"/>
    <property type="project" value="InterPro"/>
</dbReference>
<dbReference type="InterPro" id="IPR001789">
    <property type="entry name" value="Sig_transdc_resp-reg_receiver"/>
</dbReference>
<dbReference type="Gene3D" id="1.25.40.390">
    <property type="match status" value="1"/>
</dbReference>
<name>A0A6L3JSX8_9BACE</name>
<dbReference type="Gene3D" id="1.10.287.130">
    <property type="match status" value="1"/>
</dbReference>
<protein>
    <recommendedName>
        <fullName evidence="2">histidine kinase</fullName>
        <ecNumber evidence="2">2.7.13.3</ecNumber>
    </recommendedName>
</protein>
<accession>A0A6L3JSX8</accession>
<dbReference type="Pfam" id="PF14322">
    <property type="entry name" value="SusD-like_3"/>
    <property type="match status" value="1"/>
</dbReference>
<dbReference type="Proteomes" id="UP000482653">
    <property type="component" value="Unassembled WGS sequence"/>
</dbReference>
<dbReference type="SMART" id="SM00388">
    <property type="entry name" value="HisKA"/>
    <property type="match status" value="1"/>
</dbReference>
<dbReference type="InterPro" id="IPR003594">
    <property type="entry name" value="HATPase_dom"/>
</dbReference>
<dbReference type="RefSeq" id="WP_149948202.1">
    <property type="nucleotide sequence ID" value="NZ_VVYX01000048.1"/>
</dbReference>
<dbReference type="InterPro" id="IPR011990">
    <property type="entry name" value="TPR-like_helical_dom_sf"/>
</dbReference>
<dbReference type="PANTHER" id="PTHR43547:SF2">
    <property type="entry name" value="HYBRID SIGNAL TRANSDUCTION HISTIDINE KINASE C"/>
    <property type="match status" value="1"/>
</dbReference>
<keyword evidence="5" id="KW-0804">Transcription</keyword>
<dbReference type="SMART" id="SM00448">
    <property type="entry name" value="REC"/>
    <property type="match status" value="1"/>
</dbReference>
<dbReference type="InterPro" id="IPR036097">
    <property type="entry name" value="HisK_dim/P_sf"/>
</dbReference>
<dbReference type="Pfam" id="PF07494">
    <property type="entry name" value="Reg_prop"/>
    <property type="match status" value="1"/>
</dbReference>
<dbReference type="Gene3D" id="2.130.10.10">
    <property type="entry name" value="YVTN repeat-like/Quinoprotein amine dehydrogenase"/>
    <property type="match status" value="1"/>
</dbReference>
<dbReference type="GO" id="GO:0043565">
    <property type="term" value="F:sequence-specific DNA binding"/>
    <property type="evidence" value="ECO:0007669"/>
    <property type="project" value="InterPro"/>
</dbReference>
<sequence>MKKNIFAFIIAASLGFMSCEDFIEHEKRGVQDLDNYFKTDTECRDFVIDLYKRALLNNDWQPIAHTRITNETATDDAWMGNTGQSTDGFSPASEYLITPNRMGYLTDLFKERYKNIMACNIAINSIPEAPISEDKKKSYVGEALFCRAYNYLDLVGNFGGVPLVLKMLSSNDMNLGRSSKEEIYQQIENDLKSAVHMVNTTYGSEGKGRATVWTCTALLARVSLYQGKWKEAYHYADTTIMNSGCKLEPDFLDIWNVNNHNGIESLIEVQTSPEVGKILGNPLSTLCGGRGESLENFPSKDPNDIMDGWGWGVPTSDLENCYLSEEDEIRRRSTITVCGDAVYGDEDLNPTYVFDLAQNKSGRVIRKYYIPIATRRTLEDNGLIRLMAEQNYQAEKFNINCGIFSLWKDKQQDIIWIGTDGQGVYAWTKDEYTFTNILLNELPISKKRPIRAVYTDKYNTLWLGTKDNGIIKINHYDTSKEYSNDNVIHLTTQEGLTNNEVFAFAPSNVYPILWIGSNGPGLNYYSFSDNKIHSLANNTNQDISHVHSMCETNDSLLWVGAGNTLLKINIQQQKQGLEAKKIQAFNFDVPHKQKNNQIYSIYPENDSIICIGMRGNGVIRLNSRTENYSFISFDRNGIAPMSDILCIYQDQHEDIWLGTSYGLTKLKISSNGNYDYKNFNENEGLPNNTIHGIIEDKEGHLWLSSNTGIILFDSQKNTFRNFNHRTGLDITEFSDNAYFQDKINNRYFFGGVNGVVWIKKEKKKKKNFVPDIHFTKVRIFNKEYNIHEFEKKDSNSQNIVLNHNQNFFAVSFVATDFINGENCRYSYKLENFNNVWMDTRSNEAQFTNIPPGDYTLKVKYNDGGNSNDNLIKSIRIIILPPWYQSITAQIIYVLLIIGVGLGFWHYIRRKYERRKAAMSKKLNEKYKEEMYEGKLRFFTNITHEFCTPLTLIYGPCERILQHENSDVFIKKYAQIIKSNTERLNSLIQEVIDFRRMETGNQICHIQELNISKLAKDIIDSFGELAEQNQIHLETNISPDIIWKSDYSGFTKILNNLISNAFKYSPENGTIRISIKIEVDKLNIQVYNTGKGICKENIPLIFNRYSILDNIQENSIKGLSSRNGLGLAICQSMVELLQGTIEVKSEIDQYAQFIVNLPQLEVTEEAEHVLNETPKSEPLSNNTNIETAERGDYEKEFNQPETTILMIDDNKELLWMLKDILSDEYSILTAENGEEGLVLLKQKTPDLIITDIMMPKIDGITLIKQLKSNKHTMHIPLIILSAKNTTDEKIEGIESGADAYIPKPFNTQYLRSIIKQLLKKQEELKQYYNSSASAFEFSGGQLLQQEDKKFMETAVELINENMDNTEFGPEELAEAMQTSSRNLYRKFKNLDQLPPKDFIKEQRINYAAKLLLTTTLTIQEIMYRTAFTNRSHFYKEFGKRYNQTPKEYRESNKYKDDSLN</sequence>
<dbReference type="Pfam" id="PF00072">
    <property type="entry name" value="Response_reg"/>
    <property type="match status" value="1"/>
</dbReference>
<evidence type="ECO:0000259" key="9">
    <source>
        <dbReference type="PROSITE" id="PS50109"/>
    </source>
</evidence>
<evidence type="ECO:0000256" key="5">
    <source>
        <dbReference type="ARBA" id="ARBA00023163"/>
    </source>
</evidence>
<dbReference type="SUPFAM" id="SSF55874">
    <property type="entry name" value="ATPase domain of HSP90 chaperone/DNA topoisomerase II/histidine kinase"/>
    <property type="match status" value="1"/>
</dbReference>
<feature type="domain" description="Response regulatory" evidence="10">
    <location>
        <begin position="1202"/>
        <end position="1317"/>
    </location>
</feature>
<dbReference type="InterPro" id="IPR018060">
    <property type="entry name" value="HTH_AraC"/>
</dbReference>
<feature type="modified residue" description="4-aspartylphosphate" evidence="6">
    <location>
        <position position="1250"/>
    </location>
</feature>
<feature type="domain" description="Histidine kinase" evidence="9">
    <location>
        <begin position="940"/>
        <end position="1160"/>
    </location>
</feature>
<dbReference type="PROSITE" id="PS50110">
    <property type="entry name" value="RESPONSE_REGULATORY"/>
    <property type="match status" value="1"/>
</dbReference>
<evidence type="ECO:0000259" key="10">
    <source>
        <dbReference type="PROSITE" id="PS50110"/>
    </source>
</evidence>
<dbReference type="SMART" id="SM00387">
    <property type="entry name" value="HATPase_c"/>
    <property type="match status" value="1"/>
</dbReference>
<comment type="catalytic activity">
    <reaction evidence="1">
        <text>ATP + protein L-histidine = ADP + protein N-phospho-L-histidine.</text>
        <dbReference type="EC" id="2.7.13.3"/>
    </reaction>
</comment>
<evidence type="ECO:0000256" key="2">
    <source>
        <dbReference type="ARBA" id="ARBA00012438"/>
    </source>
</evidence>
<dbReference type="PROSITE" id="PS01124">
    <property type="entry name" value="HTH_ARAC_FAMILY_2"/>
    <property type="match status" value="1"/>
</dbReference>
<proteinExistence type="predicted"/>
<dbReference type="CDD" id="cd17574">
    <property type="entry name" value="REC_OmpR"/>
    <property type="match status" value="1"/>
</dbReference>
<dbReference type="Gene3D" id="1.10.10.60">
    <property type="entry name" value="Homeodomain-like"/>
    <property type="match status" value="1"/>
</dbReference>
<dbReference type="Gene3D" id="2.60.40.10">
    <property type="entry name" value="Immunoglobulins"/>
    <property type="match status" value="1"/>
</dbReference>
<dbReference type="InterPro" id="IPR015943">
    <property type="entry name" value="WD40/YVTN_repeat-like_dom_sf"/>
</dbReference>
<evidence type="ECO:0000313" key="12">
    <source>
        <dbReference type="Proteomes" id="UP000482653"/>
    </source>
</evidence>
<gene>
    <name evidence="11" type="ORF">F2Y87_25630</name>
</gene>
<keyword evidence="7" id="KW-1133">Transmembrane helix</keyword>
<dbReference type="EC" id="2.7.13.3" evidence="2"/>
<dbReference type="InterPro" id="IPR004358">
    <property type="entry name" value="Sig_transdc_His_kin-like_C"/>
</dbReference>
<dbReference type="SUPFAM" id="SSF46689">
    <property type="entry name" value="Homeodomain-like"/>
    <property type="match status" value="1"/>
</dbReference>
<evidence type="ECO:0000256" key="1">
    <source>
        <dbReference type="ARBA" id="ARBA00000085"/>
    </source>
</evidence>
<dbReference type="EMBL" id="VVYX01000048">
    <property type="protein sequence ID" value="KAA5413555.1"/>
    <property type="molecule type" value="Genomic_DNA"/>
</dbReference>
<keyword evidence="4" id="KW-0805">Transcription regulation</keyword>
<dbReference type="InterPro" id="IPR005467">
    <property type="entry name" value="His_kinase_dom"/>
</dbReference>
<evidence type="ECO:0000256" key="4">
    <source>
        <dbReference type="ARBA" id="ARBA00023015"/>
    </source>
</evidence>
<dbReference type="Pfam" id="PF07495">
    <property type="entry name" value="Y_Y_Y"/>
    <property type="match status" value="1"/>
</dbReference>
<dbReference type="PANTHER" id="PTHR43547">
    <property type="entry name" value="TWO-COMPONENT HISTIDINE KINASE"/>
    <property type="match status" value="1"/>
</dbReference>
<dbReference type="InterPro" id="IPR011006">
    <property type="entry name" value="CheY-like_superfamily"/>
</dbReference>
<organism evidence="11 12">
    <name type="scientific">Bacteroides cellulosilyticus</name>
    <dbReference type="NCBI Taxonomy" id="246787"/>
    <lineage>
        <taxon>Bacteria</taxon>
        <taxon>Pseudomonadati</taxon>
        <taxon>Bacteroidota</taxon>
        <taxon>Bacteroidia</taxon>
        <taxon>Bacteroidales</taxon>
        <taxon>Bacteroidaceae</taxon>
        <taxon>Bacteroides</taxon>
    </lineage>
</organism>
<dbReference type="InterPro" id="IPR003661">
    <property type="entry name" value="HisK_dim/P_dom"/>
</dbReference>
<evidence type="ECO:0000256" key="7">
    <source>
        <dbReference type="SAM" id="Phobius"/>
    </source>
</evidence>
<dbReference type="PROSITE" id="PS50109">
    <property type="entry name" value="HIS_KIN"/>
    <property type="match status" value="1"/>
</dbReference>
<feature type="transmembrane region" description="Helical" evidence="7">
    <location>
        <begin position="882"/>
        <end position="907"/>
    </location>
</feature>
<reference evidence="11 12" key="1">
    <citation type="journal article" date="2019" name="Nat. Med.">
        <title>A library of human gut bacterial isolates paired with longitudinal multiomics data enables mechanistic microbiome research.</title>
        <authorList>
            <person name="Poyet M."/>
            <person name="Groussin M."/>
            <person name="Gibbons S.M."/>
            <person name="Avila-Pacheco J."/>
            <person name="Jiang X."/>
            <person name="Kearney S.M."/>
            <person name="Perrotta A.R."/>
            <person name="Berdy B."/>
            <person name="Zhao S."/>
            <person name="Lieberman T.D."/>
            <person name="Swanson P.K."/>
            <person name="Smith M."/>
            <person name="Roesemann S."/>
            <person name="Alexander J.E."/>
            <person name="Rich S.A."/>
            <person name="Livny J."/>
            <person name="Vlamakis H."/>
            <person name="Clish C."/>
            <person name="Bullock K."/>
            <person name="Deik A."/>
            <person name="Scott J."/>
            <person name="Pierce K.A."/>
            <person name="Xavier R.J."/>
            <person name="Alm E.J."/>
        </authorList>
    </citation>
    <scope>NUCLEOTIDE SEQUENCE [LARGE SCALE GENOMIC DNA]</scope>
    <source>
        <strain evidence="11 12">BIOML-A8</strain>
    </source>
</reference>
<dbReference type="SUPFAM" id="SSF48452">
    <property type="entry name" value="TPR-like"/>
    <property type="match status" value="1"/>
</dbReference>
<evidence type="ECO:0000313" key="11">
    <source>
        <dbReference type="EMBL" id="KAA5413555.1"/>
    </source>
</evidence>
<dbReference type="SUPFAM" id="SSF63829">
    <property type="entry name" value="Calcium-dependent phosphotriesterase"/>
    <property type="match status" value="2"/>
</dbReference>
<dbReference type="InterPro" id="IPR033985">
    <property type="entry name" value="SusD-like_N"/>
</dbReference>
<dbReference type="InterPro" id="IPR036890">
    <property type="entry name" value="HATPase_C_sf"/>
</dbReference>
<dbReference type="GO" id="GO:0000155">
    <property type="term" value="F:phosphorelay sensor kinase activity"/>
    <property type="evidence" value="ECO:0007669"/>
    <property type="project" value="InterPro"/>
</dbReference>
<keyword evidence="7" id="KW-0472">Membrane</keyword>
<dbReference type="Gene3D" id="3.30.565.10">
    <property type="entry name" value="Histidine kinase-like ATPase, C-terminal domain"/>
    <property type="match status" value="1"/>
</dbReference>
<comment type="caution">
    <text evidence="11">The sequence shown here is derived from an EMBL/GenBank/DDBJ whole genome shotgun (WGS) entry which is preliminary data.</text>
</comment>
<dbReference type="InterPro" id="IPR011110">
    <property type="entry name" value="Reg_prop"/>
</dbReference>
<dbReference type="SUPFAM" id="SSF47384">
    <property type="entry name" value="Homodimeric domain of signal transducing histidine kinase"/>
    <property type="match status" value="1"/>
</dbReference>
<dbReference type="Pfam" id="PF02518">
    <property type="entry name" value="HATPase_c"/>
    <property type="match status" value="1"/>
</dbReference>
<keyword evidence="3 6" id="KW-0597">Phosphoprotein</keyword>
<dbReference type="PRINTS" id="PR00344">
    <property type="entry name" value="BCTRLSENSOR"/>
</dbReference>
<dbReference type="SMART" id="SM00342">
    <property type="entry name" value="HTH_ARAC"/>
    <property type="match status" value="1"/>
</dbReference>
<evidence type="ECO:0000259" key="8">
    <source>
        <dbReference type="PROSITE" id="PS01124"/>
    </source>
</evidence>
<dbReference type="InterPro" id="IPR013783">
    <property type="entry name" value="Ig-like_fold"/>
</dbReference>
<dbReference type="Gene3D" id="3.40.50.2300">
    <property type="match status" value="1"/>
</dbReference>
<dbReference type="Pfam" id="PF12833">
    <property type="entry name" value="HTH_18"/>
    <property type="match status" value="1"/>
</dbReference>
<dbReference type="Pfam" id="PF00512">
    <property type="entry name" value="HisKA"/>
    <property type="match status" value="1"/>
</dbReference>